<dbReference type="GO" id="GO:0055085">
    <property type="term" value="P:transmembrane transport"/>
    <property type="evidence" value="ECO:0007669"/>
    <property type="project" value="InterPro"/>
</dbReference>
<protein>
    <recommendedName>
        <fullName evidence="12">Solute carrier family 25 member 42</fullName>
    </recommendedName>
</protein>
<dbReference type="PANTHER" id="PTHR24089">
    <property type="entry name" value="SOLUTE CARRIER FAMILY 25"/>
    <property type="match status" value="1"/>
</dbReference>
<evidence type="ECO:0000313" key="10">
    <source>
        <dbReference type="EMBL" id="KAK2585385.1"/>
    </source>
</evidence>
<evidence type="ECO:0000256" key="6">
    <source>
        <dbReference type="ARBA" id="ARBA00023136"/>
    </source>
</evidence>
<feature type="repeat" description="Solcar" evidence="7">
    <location>
        <begin position="255"/>
        <end position="342"/>
    </location>
</feature>
<dbReference type="Proteomes" id="UP001258017">
    <property type="component" value="Unassembled WGS sequence"/>
</dbReference>
<evidence type="ECO:0008006" key="12">
    <source>
        <dbReference type="Google" id="ProtNLM"/>
    </source>
</evidence>
<keyword evidence="3 8" id="KW-0813">Transport</keyword>
<reference evidence="10" key="1">
    <citation type="submission" date="2021-08" db="EMBL/GenBank/DDBJ databases">
        <authorList>
            <person name="Misof B."/>
            <person name="Oliver O."/>
            <person name="Podsiadlowski L."/>
            <person name="Donath A."/>
            <person name="Peters R."/>
            <person name="Mayer C."/>
            <person name="Rust J."/>
            <person name="Gunkel S."/>
            <person name="Lesny P."/>
            <person name="Martin S."/>
            <person name="Oeyen J.P."/>
            <person name="Petersen M."/>
            <person name="Panagiotis P."/>
            <person name="Wilbrandt J."/>
            <person name="Tanja T."/>
        </authorList>
    </citation>
    <scope>NUCLEOTIDE SEQUENCE</scope>
    <source>
        <strain evidence="10">GBR_01_08_01A</strain>
        <tissue evidence="10">Thorax + abdomen</tissue>
    </source>
</reference>
<comment type="caution">
    <text evidence="10">The sequence shown here is derived from an EMBL/GenBank/DDBJ whole genome shotgun (WGS) entry which is preliminary data.</text>
</comment>
<feature type="repeat" description="Solcar" evidence="7">
    <location>
        <begin position="61"/>
        <end position="147"/>
    </location>
</feature>
<keyword evidence="4 7" id="KW-0812">Transmembrane</keyword>
<comment type="subcellular location">
    <subcellularLocation>
        <location evidence="1">Membrane</location>
        <topology evidence="1">Multi-pass membrane protein</topology>
    </subcellularLocation>
</comment>
<dbReference type="InterPro" id="IPR023395">
    <property type="entry name" value="MCP_dom_sf"/>
</dbReference>
<dbReference type="GO" id="GO:0016020">
    <property type="term" value="C:membrane"/>
    <property type="evidence" value="ECO:0007669"/>
    <property type="project" value="UniProtKB-SubCell"/>
</dbReference>
<gene>
    <name evidence="10" type="ORF">KPH14_010060</name>
</gene>
<feature type="repeat" description="Solcar" evidence="7">
    <location>
        <begin position="156"/>
        <end position="241"/>
    </location>
</feature>
<evidence type="ECO:0000256" key="2">
    <source>
        <dbReference type="ARBA" id="ARBA00006375"/>
    </source>
</evidence>
<evidence type="ECO:0000256" key="9">
    <source>
        <dbReference type="SAM" id="MobiDB-lite"/>
    </source>
</evidence>
<comment type="similarity">
    <text evidence="2 8">Belongs to the mitochondrial carrier (TC 2.A.29) family.</text>
</comment>
<dbReference type="Gene3D" id="1.50.40.10">
    <property type="entry name" value="Mitochondrial carrier domain"/>
    <property type="match status" value="1"/>
</dbReference>
<organism evidence="10 11">
    <name type="scientific">Odynerus spinipes</name>
    <dbReference type="NCBI Taxonomy" id="1348599"/>
    <lineage>
        <taxon>Eukaryota</taxon>
        <taxon>Metazoa</taxon>
        <taxon>Ecdysozoa</taxon>
        <taxon>Arthropoda</taxon>
        <taxon>Hexapoda</taxon>
        <taxon>Insecta</taxon>
        <taxon>Pterygota</taxon>
        <taxon>Neoptera</taxon>
        <taxon>Endopterygota</taxon>
        <taxon>Hymenoptera</taxon>
        <taxon>Apocrita</taxon>
        <taxon>Aculeata</taxon>
        <taxon>Vespoidea</taxon>
        <taxon>Vespidae</taxon>
        <taxon>Eumeninae</taxon>
        <taxon>Odynerus</taxon>
    </lineage>
</organism>
<dbReference type="Pfam" id="PF00153">
    <property type="entry name" value="Mito_carr"/>
    <property type="match status" value="3"/>
</dbReference>
<evidence type="ECO:0000256" key="1">
    <source>
        <dbReference type="ARBA" id="ARBA00004141"/>
    </source>
</evidence>
<accession>A0AAD9RTM0</accession>
<evidence type="ECO:0000256" key="8">
    <source>
        <dbReference type="RuleBase" id="RU000488"/>
    </source>
</evidence>
<proteinExistence type="inferred from homology"/>
<dbReference type="AlphaFoldDB" id="A0AAD9RTM0"/>
<dbReference type="EMBL" id="JAIFRP010000021">
    <property type="protein sequence ID" value="KAK2585385.1"/>
    <property type="molecule type" value="Genomic_DNA"/>
</dbReference>
<dbReference type="InterPro" id="IPR002067">
    <property type="entry name" value="MCP"/>
</dbReference>
<evidence type="ECO:0000256" key="7">
    <source>
        <dbReference type="PROSITE-ProRule" id="PRU00282"/>
    </source>
</evidence>
<keyword evidence="11" id="KW-1185">Reference proteome</keyword>
<dbReference type="PROSITE" id="PS50920">
    <property type="entry name" value="SOLCAR"/>
    <property type="match status" value="3"/>
</dbReference>
<evidence type="ECO:0000256" key="3">
    <source>
        <dbReference type="ARBA" id="ARBA00022448"/>
    </source>
</evidence>
<sequence length="355" mass="39195">MRGHVGASPVESSQVVIERIHGTIRSSTTISMTHPTSSLRSESDLDQTKKEECEETISNVQRVWTSLLAGAAAGGLAKTVIAPLDRAKINFQVSKQPYTARLAVGFLVKSFQNEGLLSLWRGNSATMVRIVPYAAIQFTAHEQWKRILRVDSPETTPPVKRLLAGSLAGVTSQGLTYPLDLVRARMAVTLKSEYKTLRQMFARIYREEGVLAYYRGFTPTILGVIPYAGASFFTYDTLKHLLAEYSWYTSSTPGMTTALSLLCGAVAGVVGQTSSYPLDIVRRRMQTSAIKNHHYQTVTSTIVNVYREEGVMAFFKGLSMNWVKGPIAVGISFTTYDKIRDALRRIICGPDDVPV</sequence>
<feature type="compositionally biased region" description="Polar residues" evidence="9">
    <location>
        <begin position="27"/>
        <end position="40"/>
    </location>
</feature>
<reference evidence="10" key="2">
    <citation type="journal article" date="2023" name="Commun. Biol.">
        <title>Intrasexual cuticular hydrocarbon dimorphism in a wasp sheds light on hydrocarbon biosynthesis genes in Hymenoptera.</title>
        <authorList>
            <person name="Moris V.C."/>
            <person name="Podsiadlowski L."/>
            <person name="Martin S."/>
            <person name="Oeyen J.P."/>
            <person name="Donath A."/>
            <person name="Petersen M."/>
            <person name="Wilbrandt J."/>
            <person name="Misof B."/>
            <person name="Liedtke D."/>
            <person name="Thamm M."/>
            <person name="Scheiner R."/>
            <person name="Schmitt T."/>
            <person name="Niehuis O."/>
        </authorList>
    </citation>
    <scope>NUCLEOTIDE SEQUENCE</scope>
    <source>
        <strain evidence="10">GBR_01_08_01A</strain>
    </source>
</reference>
<keyword evidence="6 7" id="KW-0472">Membrane</keyword>
<dbReference type="SUPFAM" id="SSF103506">
    <property type="entry name" value="Mitochondrial carrier"/>
    <property type="match status" value="1"/>
</dbReference>
<keyword evidence="5" id="KW-0677">Repeat</keyword>
<dbReference type="InterPro" id="IPR018108">
    <property type="entry name" value="MCP_transmembrane"/>
</dbReference>
<evidence type="ECO:0000256" key="5">
    <source>
        <dbReference type="ARBA" id="ARBA00022737"/>
    </source>
</evidence>
<evidence type="ECO:0000313" key="11">
    <source>
        <dbReference type="Proteomes" id="UP001258017"/>
    </source>
</evidence>
<feature type="region of interest" description="Disordered" evidence="9">
    <location>
        <begin position="27"/>
        <end position="46"/>
    </location>
</feature>
<evidence type="ECO:0000256" key="4">
    <source>
        <dbReference type="ARBA" id="ARBA00022692"/>
    </source>
</evidence>
<name>A0AAD9RTM0_9HYME</name>
<dbReference type="PRINTS" id="PR00926">
    <property type="entry name" value="MITOCARRIER"/>
</dbReference>